<dbReference type="Pfam" id="PF13410">
    <property type="entry name" value="GST_C_2"/>
    <property type="match status" value="1"/>
</dbReference>
<evidence type="ECO:0000256" key="1">
    <source>
        <dbReference type="ARBA" id="ARBA00012452"/>
    </source>
</evidence>
<dbReference type="InterPro" id="IPR040079">
    <property type="entry name" value="Glutathione_S-Trfase"/>
</dbReference>
<keyword evidence="2" id="KW-0808">Transferase</keyword>
<name>A0ABS0BAL5_9GAMM</name>
<comment type="caution">
    <text evidence="6">The sequence shown here is derived from an EMBL/GenBank/DDBJ whole genome shotgun (WGS) entry which is preliminary data.</text>
</comment>
<feature type="domain" description="GST C-terminal" evidence="5">
    <location>
        <begin position="84"/>
        <end position="206"/>
    </location>
</feature>
<dbReference type="InterPro" id="IPR004045">
    <property type="entry name" value="Glutathione_S-Trfase_N"/>
</dbReference>
<evidence type="ECO:0000259" key="4">
    <source>
        <dbReference type="PROSITE" id="PS50404"/>
    </source>
</evidence>
<dbReference type="SUPFAM" id="SSF47616">
    <property type="entry name" value="GST C-terminal domain-like"/>
    <property type="match status" value="1"/>
</dbReference>
<reference evidence="6 7" key="1">
    <citation type="submission" date="2020-11" db="EMBL/GenBank/DDBJ databases">
        <title>Draft Genome Sequence and Secondary Metabolite Biosynthetic Potential of the Lysobacter niastensis Type strain DSM 18481.</title>
        <authorList>
            <person name="Turrini P."/>
            <person name="Artuso I."/>
            <person name="Tescari M."/>
            <person name="Lugli G.A."/>
            <person name="Frangipani E."/>
            <person name="Ventura M."/>
            <person name="Visca P."/>
        </authorList>
    </citation>
    <scope>NUCLEOTIDE SEQUENCE [LARGE SCALE GENOMIC DNA]</scope>
    <source>
        <strain evidence="6 7">DSM 18481</strain>
    </source>
</reference>
<dbReference type="CDD" id="cd00570">
    <property type="entry name" value="GST_N_family"/>
    <property type="match status" value="1"/>
</dbReference>
<dbReference type="SFLD" id="SFLDS00019">
    <property type="entry name" value="Glutathione_Transferase_(cytos"/>
    <property type="match status" value="1"/>
</dbReference>
<feature type="domain" description="GST N-terminal" evidence="4">
    <location>
        <begin position="2"/>
        <end position="80"/>
    </location>
</feature>
<evidence type="ECO:0000259" key="5">
    <source>
        <dbReference type="PROSITE" id="PS50405"/>
    </source>
</evidence>
<evidence type="ECO:0000313" key="6">
    <source>
        <dbReference type="EMBL" id="MBF6024892.1"/>
    </source>
</evidence>
<gene>
    <name evidence="6" type="ORF">IU514_12730</name>
</gene>
<dbReference type="InterPro" id="IPR036282">
    <property type="entry name" value="Glutathione-S-Trfase_C_sf"/>
</dbReference>
<evidence type="ECO:0000256" key="2">
    <source>
        <dbReference type="ARBA" id="ARBA00022679"/>
    </source>
</evidence>
<dbReference type="Pfam" id="PF13409">
    <property type="entry name" value="GST_N_2"/>
    <property type="match status" value="1"/>
</dbReference>
<accession>A0ABS0BAL5</accession>
<sequence length="228" mass="25689">MSRHILVSHVLCPYVQRAAIVLDEKCIDFERRDIDLSAKPDWFLALSPTGKTPLLLVNGTPIFESSVICEYLDDTQAPRLHPDDPLQRARHRAWMEFASSLLSAIAALYSAADEAALARAAQAVRRQLEQIERALGDRPYFAGERFSIVDAAFAPALRYFEVIDEGDRFAFFLDLPKLASWRARLAERRSVRRAVSPDYREHLRAFVLKRGGALGARLADSVRDLAIP</sequence>
<dbReference type="PROSITE" id="PS50404">
    <property type="entry name" value="GST_NTER"/>
    <property type="match status" value="1"/>
</dbReference>
<dbReference type="InterPro" id="IPR010987">
    <property type="entry name" value="Glutathione-S-Trfase_C-like"/>
</dbReference>
<dbReference type="SFLD" id="SFLDG01152">
    <property type="entry name" value="Main.3:_Omega-_and_Tau-like"/>
    <property type="match status" value="1"/>
</dbReference>
<dbReference type="InterPro" id="IPR036249">
    <property type="entry name" value="Thioredoxin-like_sf"/>
</dbReference>
<organism evidence="6 7">
    <name type="scientific">Lysobacter niastensis</name>
    <dbReference type="NCBI Taxonomy" id="380629"/>
    <lineage>
        <taxon>Bacteria</taxon>
        <taxon>Pseudomonadati</taxon>
        <taxon>Pseudomonadota</taxon>
        <taxon>Gammaproteobacteria</taxon>
        <taxon>Lysobacterales</taxon>
        <taxon>Lysobacteraceae</taxon>
        <taxon>Lysobacter</taxon>
    </lineage>
</organism>
<proteinExistence type="predicted"/>
<dbReference type="PROSITE" id="PS50405">
    <property type="entry name" value="GST_CTER"/>
    <property type="match status" value="1"/>
</dbReference>
<comment type="catalytic activity">
    <reaction evidence="3">
        <text>RX + glutathione = an S-substituted glutathione + a halide anion + H(+)</text>
        <dbReference type="Rhea" id="RHEA:16437"/>
        <dbReference type="ChEBI" id="CHEBI:15378"/>
        <dbReference type="ChEBI" id="CHEBI:16042"/>
        <dbReference type="ChEBI" id="CHEBI:17792"/>
        <dbReference type="ChEBI" id="CHEBI:57925"/>
        <dbReference type="ChEBI" id="CHEBI:90779"/>
        <dbReference type="EC" id="2.5.1.18"/>
    </reaction>
</comment>
<dbReference type="PANTHER" id="PTHR43968:SF6">
    <property type="entry name" value="GLUTATHIONE S-TRANSFERASE OMEGA"/>
    <property type="match status" value="1"/>
</dbReference>
<dbReference type="SUPFAM" id="SSF52833">
    <property type="entry name" value="Thioredoxin-like"/>
    <property type="match status" value="1"/>
</dbReference>
<dbReference type="PANTHER" id="PTHR43968">
    <property type="match status" value="1"/>
</dbReference>
<dbReference type="CDD" id="cd00299">
    <property type="entry name" value="GST_C_family"/>
    <property type="match status" value="1"/>
</dbReference>
<protein>
    <recommendedName>
        <fullName evidence="1">glutathione transferase</fullName>
        <ecNumber evidence="1">2.5.1.18</ecNumber>
    </recommendedName>
</protein>
<dbReference type="Proteomes" id="UP001429984">
    <property type="component" value="Unassembled WGS sequence"/>
</dbReference>
<dbReference type="EC" id="2.5.1.18" evidence="1"/>
<dbReference type="Gene3D" id="1.20.1050.10">
    <property type="match status" value="1"/>
</dbReference>
<dbReference type="InterPro" id="IPR050983">
    <property type="entry name" value="GST_Omega/HSP26"/>
</dbReference>
<evidence type="ECO:0000313" key="7">
    <source>
        <dbReference type="Proteomes" id="UP001429984"/>
    </source>
</evidence>
<dbReference type="EMBL" id="JADLZT010000006">
    <property type="protein sequence ID" value="MBF6024892.1"/>
    <property type="molecule type" value="Genomic_DNA"/>
</dbReference>
<evidence type="ECO:0000256" key="3">
    <source>
        <dbReference type="ARBA" id="ARBA00047960"/>
    </source>
</evidence>
<dbReference type="InterPro" id="IPR045073">
    <property type="entry name" value="Omega/Tau-like"/>
</dbReference>
<dbReference type="SFLD" id="SFLDG00358">
    <property type="entry name" value="Main_(cytGST)"/>
    <property type="match status" value="1"/>
</dbReference>
<dbReference type="RefSeq" id="WP_194931471.1">
    <property type="nucleotide sequence ID" value="NZ_JADLZT010000006.1"/>
</dbReference>
<dbReference type="Gene3D" id="3.40.30.10">
    <property type="entry name" value="Glutaredoxin"/>
    <property type="match status" value="1"/>
</dbReference>
<keyword evidence="7" id="KW-1185">Reference proteome</keyword>